<evidence type="ECO:0008006" key="3">
    <source>
        <dbReference type="Google" id="ProtNLM"/>
    </source>
</evidence>
<dbReference type="EMBL" id="KN817547">
    <property type="protein sequence ID" value="KJA22783.1"/>
    <property type="molecule type" value="Genomic_DNA"/>
</dbReference>
<sequence length="361" mass="40610">MSVLPTHLTNYSLVAPNQPFPAYLKVEITRLHCLSMNAISFVPGEFSPLLYSRCLLPGMANITCLTLKNMSDFPRIVLASCVRLENLDIQGVRISDDASRVIYVRRPRLAKLVCKDTDEQTFAQLVSVVDVTQLRSLECDLAWGCTPEGRAGHPRGPQRVLDICRNSLQYLTLDSRLALQSPNKLESIVICDLAHHNALINLTFVAGFFPGERDQLQHTSQKFVLEEVLAKITSLGRLQWKIFVGLDQALKRTEPDGALRLDNTEPLPFFQHPAWHGLDRALARVADVRTMDIFVNIFGIIDPGMKAFYDPQHLFYDNIDMCSLMERWGRNTFVESRKRPRTNIAVSAGIGPTGGLTFVME</sequence>
<reference evidence="2" key="1">
    <citation type="submission" date="2014-04" db="EMBL/GenBank/DDBJ databases">
        <title>Evolutionary Origins and Diversification of the Mycorrhizal Mutualists.</title>
        <authorList>
            <consortium name="DOE Joint Genome Institute"/>
            <consortium name="Mycorrhizal Genomics Consortium"/>
            <person name="Kohler A."/>
            <person name="Kuo A."/>
            <person name="Nagy L.G."/>
            <person name="Floudas D."/>
            <person name="Copeland A."/>
            <person name="Barry K.W."/>
            <person name="Cichocki N."/>
            <person name="Veneault-Fourrey C."/>
            <person name="LaButti K."/>
            <person name="Lindquist E.A."/>
            <person name="Lipzen A."/>
            <person name="Lundell T."/>
            <person name="Morin E."/>
            <person name="Murat C."/>
            <person name="Riley R."/>
            <person name="Ohm R."/>
            <person name="Sun H."/>
            <person name="Tunlid A."/>
            <person name="Henrissat B."/>
            <person name="Grigoriev I.V."/>
            <person name="Hibbett D.S."/>
            <person name="Martin F."/>
        </authorList>
    </citation>
    <scope>NUCLEOTIDE SEQUENCE [LARGE SCALE GENOMIC DNA]</scope>
    <source>
        <strain evidence="2">FD-334 SS-4</strain>
    </source>
</reference>
<dbReference type="AlphaFoldDB" id="A0A0D2MGM5"/>
<organism evidence="1 2">
    <name type="scientific">Hypholoma sublateritium (strain FD-334 SS-4)</name>
    <dbReference type="NCBI Taxonomy" id="945553"/>
    <lineage>
        <taxon>Eukaryota</taxon>
        <taxon>Fungi</taxon>
        <taxon>Dikarya</taxon>
        <taxon>Basidiomycota</taxon>
        <taxon>Agaricomycotina</taxon>
        <taxon>Agaricomycetes</taxon>
        <taxon>Agaricomycetidae</taxon>
        <taxon>Agaricales</taxon>
        <taxon>Agaricineae</taxon>
        <taxon>Strophariaceae</taxon>
        <taxon>Hypholoma</taxon>
    </lineage>
</organism>
<protein>
    <recommendedName>
        <fullName evidence="3">F-box domain-containing protein</fullName>
    </recommendedName>
</protein>
<name>A0A0D2MGM5_HYPSF</name>
<gene>
    <name evidence="1" type="ORF">HYPSUDRAFT_201870</name>
</gene>
<keyword evidence="2" id="KW-1185">Reference proteome</keyword>
<evidence type="ECO:0000313" key="2">
    <source>
        <dbReference type="Proteomes" id="UP000054270"/>
    </source>
</evidence>
<dbReference type="Proteomes" id="UP000054270">
    <property type="component" value="Unassembled WGS sequence"/>
</dbReference>
<accession>A0A0D2MGM5</accession>
<evidence type="ECO:0000313" key="1">
    <source>
        <dbReference type="EMBL" id="KJA22783.1"/>
    </source>
</evidence>
<proteinExistence type="predicted"/>